<organism evidence="5 6">
    <name type="scientific">Penicillium polonicum</name>
    <dbReference type="NCBI Taxonomy" id="60169"/>
    <lineage>
        <taxon>Eukaryota</taxon>
        <taxon>Fungi</taxon>
        <taxon>Dikarya</taxon>
        <taxon>Ascomycota</taxon>
        <taxon>Pezizomycotina</taxon>
        <taxon>Eurotiomycetes</taxon>
        <taxon>Eurotiomycetidae</taxon>
        <taxon>Eurotiales</taxon>
        <taxon>Aspergillaceae</taxon>
        <taxon>Penicillium</taxon>
    </lineage>
</organism>
<dbReference type="CDD" id="cd04301">
    <property type="entry name" value="NAT_SF"/>
    <property type="match status" value="1"/>
</dbReference>
<dbReference type="InterPro" id="IPR044542">
    <property type="entry name" value="NAA30-like"/>
</dbReference>
<dbReference type="SUPFAM" id="SSF55729">
    <property type="entry name" value="Acyl-CoA N-acyltransferases (Nat)"/>
    <property type="match status" value="1"/>
</dbReference>
<evidence type="ECO:0000259" key="4">
    <source>
        <dbReference type="PROSITE" id="PS51186"/>
    </source>
</evidence>
<dbReference type="GO" id="GO:0004596">
    <property type="term" value="F:protein-N-terminal amino-acid acetyltransferase activity"/>
    <property type="evidence" value="ECO:0007669"/>
    <property type="project" value="InterPro"/>
</dbReference>
<name>A0A1V6P4T6_PENPO</name>
<proteinExistence type="inferred from homology"/>
<dbReference type="InterPro" id="IPR016181">
    <property type="entry name" value="Acyl_CoA_acyltransferase"/>
</dbReference>
<dbReference type="GO" id="GO:0031417">
    <property type="term" value="C:NatC complex"/>
    <property type="evidence" value="ECO:0007669"/>
    <property type="project" value="TreeGrafter"/>
</dbReference>
<sequence length="296" mass="33809">MSNAPDLRYVRYENSRENEYVAAMRQLISKDLSEPYSIYVYRYFLYQWGDLCFLAMDDKDEMVGVVVSKLEPHRDGPLRGYIAMLAVREEYRGRGIATKLVRMAIDAMIERDADEVCLYSGDGCWVPKRGGIEGMVADLYVSGQIVLETEITNTGAMKLYERLGFLRSKQLHRYYLNGNSAYRLVLYLKEGVGAIRTALVDPYGLPPPAPGLSDAVVPELLGYYEGQQGDEGCVPGGYINYIVWARVPGESIDPKVFWERDLAYRDEVRRQFRAAYEYVYDIAFTYLAVYMQDPGL</sequence>
<dbReference type="AlphaFoldDB" id="A0A1V6P4T6"/>
<keyword evidence="2" id="KW-0012">Acyltransferase</keyword>
<dbReference type="PANTHER" id="PTHR45896">
    <property type="entry name" value="N-ALPHA-ACETYLTRANSFERASE 30"/>
    <property type="match status" value="1"/>
</dbReference>
<evidence type="ECO:0000256" key="2">
    <source>
        <dbReference type="ARBA" id="ARBA00023315"/>
    </source>
</evidence>
<dbReference type="PROSITE" id="PS51186">
    <property type="entry name" value="GNAT"/>
    <property type="match status" value="1"/>
</dbReference>
<evidence type="ECO:0000256" key="1">
    <source>
        <dbReference type="ARBA" id="ARBA00022679"/>
    </source>
</evidence>
<accession>A0A1V6P4T6</accession>
<dbReference type="STRING" id="60169.A0A1V6P4T6"/>
<evidence type="ECO:0000313" key="6">
    <source>
        <dbReference type="Proteomes" id="UP000191408"/>
    </source>
</evidence>
<dbReference type="PANTHER" id="PTHR45896:SF1">
    <property type="entry name" value="N-ALPHA-ACETYLTRANSFERASE 30"/>
    <property type="match status" value="1"/>
</dbReference>
<dbReference type="Gene3D" id="3.40.630.30">
    <property type="match status" value="1"/>
</dbReference>
<dbReference type="InterPro" id="IPR000182">
    <property type="entry name" value="GNAT_dom"/>
</dbReference>
<comment type="caution">
    <text evidence="5">The sequence shown here is derived from an EMBL/GenBank/DDBJ whole genome shotgun (WGS) entry which is preliminary data.</text>
</comment>
<dbReference type="Proteomes" id="UP000191408">
    <property type="component" value="Unassembled WGS sequence"/>
</dbReference>
<reference evidence="6" key="1">
    <citation type="journal article" date="2017" name="Nat. Microbiol.">
        <title>Global analysis of biosynthetic gene clusters reveals vast potential of secondary metabolite production in Penicillium species.</title>
        <authorList>
            <person name="Nielsen J.C."/>
            <person name="Grijseels S."/>
            <person name="Prigent S."/>
            <person name="Ji B."/>
            <person name="Dainat J."/>
            <person name="Nielsen K.F."/>
            <person name="Frisvad J.C."/>
            <person name="Workman M."/>
            <person name="Nielsen J."/>
        </authorList>
    </citation>
    <scope>NUCLEOTIDE SEQUENCE [LARGE SCALE GENOMIC DNA]</scope>
    <source>
        <strain evidence="6">IBT 4502</strain>
    </source>
</reference>
<keyword evidence="1" id="KW-0808">Transferase</keyword>
<feature type="domain" description="N-acetyltransferase" evidence="4">
    <location>
        <begin position="10"/>
        <end position="189"/>
    </location>
</feature>
<evidence type="ECO:0000313" key="5">
    <source>
        <dbReference type="EMBL" id="OQD71787.1"/>
    </source>
</evidence>
<dbReference type="EMBL" id="MDYM01000001">
    <property type="protein sequence ID" value="OQD71787.1"/>
    <property type="molecule type" value="Genomic_DNA"/>
</dbReference>
<gene>
    <name evidence="5" type="ORF">PENPOL_c001G07398</name>
</gene>
<protein>
    <recommendedName>
        <fullName evidence="4">N-acetyltransferase domain-containing protein</fullName>
    </recommendedName>
</protein>
<dbReference type="OrthoDB" id="249099at2759"/>
<comment type="similarity">
    <text evidence="3">Belongs to the acetyltransferase family. MAK3 subfamily.</text>
</comment>
<evidence type="ECO:0000256" key="3">
    <source>
        <dbReference type="ARBA" id="ARBA00024025"/>
    </source>
</evidence>
<dbReference type="Pfam" id="PF00583">
    <property type="entry name" value="Acetyltransf_1"/>
    <property type="match status" value="1"/>
</dbReference>
<keyword evidence="6" id="KW-1185">Reference proteome</keyword>